<protein>
    <submittedName>
        <fullName evidence="3">RelA/SpoT domain-containing protein</fullName>
    </submittedName>
</protein>
<evidence type="ECO:0000313" key="3">
    <source>
        <dbReference type="EMBL" id="MBU3827372.1"/>
    </source>
</evidence>
<dbReference type="PANTHER" id="PTHR47837">
    <property type="entry name" value="GTP PYROPHOSPHOKINASE YJBM"/>
    <property type="match status" value="1"/>
</dbReference>
<organism evidence="3 4">
    <name type="scientific">Candidatus Anaerobiospirillum merdipullorum</name>
    <dbReference type="NCBI Taxonomy" id="2838450"/>
    <lineage>
        <taxon>Bacteria</taxon>
        <taxon>Pseudomonadati</taxon>
        <taxon>Pseudomonadota</taxon>
        <taxon>Gammaproteobacteria</taxon>
        <taxon>Aeromonadales</taxon>
        <taxon>Succinivibrionaceae</taxon>
        <taxon>Anaerobiospirillum</taxon>
    </lineage>
</organism>
<reference evidence="3" key="1">
    <citation type="journal article" date="2021" name="PeerJ">
        <title>Extensive microbial diversity within the chicken gut microbiome revealed by metagenomics and culture.</title>
        <authorList>
            <person name="Gilroy R."/>
            <person name="Ravi A."/>
            <person name="Getino M."/>
            <person name="Pursley I."/>
            <person name="Horton D.L."/>
            <person name="Alikhan N.F."/>
            <person name="Baker D."/>
            <person name="Gharbi K."/>
            <person name="Hall N."/>
            <person name="Watson M."/>
            <person name="Adriaenssens E.M."/>
            <person name="Foster-Nyarko E."/>
            <person name="Jarju S."/>
            <person name="Secka A."/>
            <person name="Antonio M."/>
            <person name="Oren A."/>
            <person name="Chaudhuri R.R."/>
            <person name="La Ragione R."/>
            <person name="Hildebrand F."/>
            <person name="Pallen M.J."/>
        </authorList>
    </citation>
    <scope>NUCLEOTIDE SEQUENCE</scope>
    <source>
        <strain evidence="3">687</strain>
    </source>
</reference>
<dbReference type="CDD" id="cd05399">
    <property type="entry name" value="NT_Rel-Spo_like"/>
    <property type="match status" value="1"/>
</dbReference>
<dbReference type="SMART" id="SM00954">
    <property type="entry name" value="RelA_SpoT"/>
    <property type="match status" value="1"/>
</dbReference>
<name>A0A9E2NSQ7_9GAMM</name>
<proteinExistence type="predicted"/>
<dbReference type="AlphaFoldDB" id="A0A9E2NSQ7"/>
<dbReference type="Proteomes" id="UP000824150">
    <property type="component" value="Unassembled WGS sequence"/>
</dbReference>
<dbReference type="SUPFAM" id="SSF81301">
    <property type="entry name" value="Nucleotidyltransferase"/>
    <property type="match status" value="1"/>
</dbReference>
<comment type="caution">
    <text evidence="3">The sequence shown here is derived from an EMBL/GenBank/DDBJ whole genome shotgun (WGS) entry which is preliminary data.</text>
</comment>
<evidence type="ECO:0000256" key="1">
    <source>
        <dbReference type="SAM" id="MobiDB-lite"/>
    </source>
</evidence>
<dbReference type="InterPro" id="IPR007685">
    <property type="entry name" value="RelA_SpoT"/>
</dbReference>
<feature type="region of interest" description="Disordered" evidence="1">
    <location>
        <begin position="1"/>
        <end position="22"/>
    </location>
</feature>
<dbReference type="InterPro" id="IPR052366">
    <property type="entry name" value="GTP_Pyrophosphokinase"/>
</dbReference>
<dbReference type="InterPro" id="IPR043519">
    <property type="entry name" value="NT_sf"/>
</dbReference>
<dbReference type="GO" id="GO:0015969">
    <property type="term" value="P:guanosine tetraphosphate metabolic process"/>
    <property type="evidence" value="ECO:0007669"/>
    <property type="project" value="InterPro"/>
</dbReference>
<evidence type="ECO:0000313" key="4">
    <source>
        <dbReference type="Proteomes" id="UP000824150"/>
    </source>
</evidence>
<feature type="domain" description="RelA/SpoT" evidence="2">
    <location>
        <begin position="71"/>
        <end position="193"/>
    </location>
</feature>
<sequence>MDAKVDQIKKPTKAQLKSAGDAIRQGKAGPEVFEVLKDWRNLHSLPLSMLQTSIKTKLHRLPEVKDLLIAQRLKRMPSIVSKLQRFETMQVARMQDIGGLRIIAKNIVDVYKVKGLLCQAGSTAAFLPTNGFHDYIQTPKKDGYRSIHQVFRYQGKKHAELNGLLFELQIRTALQHCWATAVEILGIIERENFKSGEGGDDFKTFFKLASAAFSLKEGTPVLEEYATLSKEELRNRLKDITSKLQIFAKLDGAAGGVHVCAQMPNSKHEDLYYVLSLTAPDALGKRQIRVMPFISKMVDMAENLYAALEAEAEQRHDGSLALLINVKGAKNIKKAYPNFFLDTQIFIKELRKFIEG</sequence>
<gene>
    <name evidence="3" type="ORF">IAA31_07805</name>
</gene>
<dbReference type="Gene3D" id="3.30.460.10">
    <property type="entry name" value="Beta Polymerase, domain 2"/>
    <property type="match status" value="1"/>
</dbReference>
<dbReference type="Pfam" id="PF04607">
    <property type="entry name" value="RelA_SpoT"/>
    <property type="match status" value="1"/>
</dbReference>
<dbReference type="EMBL" id="JAHLFG010000086">
    <property type="protein sequence ID" value="MBU3827372.1"/>
    <property type="molecule type" value="Genomic_DNA"/>
</dbReference>
<evidence type="ECO:0000259" key="2">
    <source>
        <dbReference type="SMART" id="SM00954"/>
    </source>
</evidence>
<accession>A0A9E2NSQ7</accession>
<dbReference type="PANTHER" id="PTHR47837:SF1">
    <property type="entry name" value="GTP PYROPHOSPHOKINASE YJBM"/>
    <property type="match status" value="1"/>
</dbReference>
<reference evidence="3" key="2">
    <citation type="submission" date="2021-04" db="EMBL/GenBank/DDBJ databases">
        <authorList>
            <person name="Gilroy R."/>
        </authorList>
    </citation>
    <scope>NUCLEOTIDE SEQUENCE</scope>
    <source>
        <strain evidence="3">687</strain>
    </source>
</reference>